<sequence length="631" mass="68620">MQQYFTFGFHQCRWGYKNWSEVEAVVNNYRAFNIPLENMWTDIDYMFQYRDFTNDPNTFPYPEGQAFLERLHANGQHYIPIVDSAIYIPNPNNASDAYAPYNDGNSSGVFLKNPDGSQYIGEVWPGYTVFPDWHATNSVAWWTRNMQSHHNNVPWDGIWIDMSEVSSFCVGSCGTGNLSLNPVHPSFGLPGEPGSIVYGYPEGFNLTNATEAATATSLAALQASSAAAASPPSTATTPYFSSSVIPGVRNVNQPPYVINNVNGDLAVHAVSPNATHADGVEEYDVHSLFGHQILNATYQALLEIFPGKRPFIIGRSTFAGTGKWAGHWGGDNTSCVDTCGFNGNSDEELCNRWMQLSAFFPFYRNHNVLSANSQEAYVWASVAEASRTAMAIRYSLLPYMYTLFYYASTTGSTVMRALAWEFSNDPTLAAIDNQFLLGPAILVTPVLGQGLTSAQGVFPGIAQGEVWYDWYTQQAVVAQPGENVTIPAPLGHIPVYIRGGYVLPQQEPLYTTAESRNSSWSLLVALSKDGAASGQVYVDDGASLVPSATLLVDFTAGNGSLWASARGTYEDTNPLANVTIMGVAAKPSTVTLNGQTVSNGVSYNGSVLSVKGLEAATSKGAWAQDWVLSWE</sequence>
<accession>A0AAN6H1B6</accession>
<evidence type="ECO:0000256" key="3">
    <source>
        <dbReference type="ARBA" id="ARBA00012741"/>
    </source>
</evidence>
<evidence type="ECO:0000256" key="6">
    <source>
        <dbReference type="ARBA" id="ARBA00023295"/>
    </source>
</evidence>
<dbReference type="EMBL" id="JAUJLE010000598">
    <property type="protein sequence ID" value="KAK0952660.1"/>
    <property type="molecule type" value="Genomic_DNA"/>
</dbReference>
<dbReference type="EC" id="3.2.1.20" evidence="3"/>
<feature type="domain" description="Glycoside hydrolase family 31 TIM barrel" evidence="8">
    <location>
        <begin position="336"/>
        <end position="403"/>
    </location>
</feature>
<dbReference type="AlphaFoldDB" id="A0AAN6H1B6"/>
<dbReference type="Pfam" id="PF21365">
    <property type="entry name" value="Glyco_hydro_31_3rd"/>
    <property type="match status" value="1"/>
</dbReference>
<organism evidence="10 11">
    <name type="scientific">Friedmanniomyces endolithicus</name>
    <dbReference type="NCBI Taxonomy" id="329885"/>
    <lineage>
        <taxon>Eukaryota</taxon>
        <taxon>Fungi</taxon>
        <taxon>Dikarya</taxon>
        <taxon>Ascomycota</taxon>
        <taxon>Pezizomycotina</taxon>
        <taxon>Dothideomycetes</taxon>
        <taxon>Dothideomycetidae</taxon>
        <taxon>Mycosphaerellales</taxon>
        <taxon>Teratosphaeriaceae</taxon>
        <taxon>Friedmanniomyces</taxon>
    </lineage>
</organism>
<dbReference type="PANTHER" id="PTHR22762:SF133">
    <property type="entry name" value="P-TYPE DOMAIN-CONTAINING PROTEIN"/>
    <property type="match status" value="1"/>
</dbReference>
<evidence type="ECO:0000256" key="2">
    <source>
        <dbReference type="ARBA" id="ARBA00007806"/>
    </source>
</evidence>
<dbReference type="Gene3D" id="3.20.20.80">
    <property type="entry name" value="Glycosidases"/>
    <property type="match status" value="2"/>
</dbReference>
<dbReference type="FunFam" id="2.60.40.1180:FF:000001">
    <property type="entry name" value="Maltase-glucoamylase, intestinal"/>
    <property type="match status" value="1"/>
</dbReference>
<evidence type="ECO:0000259" key="9">
    <source>
        <dbReference type="Pfam" id="PF21365"/>
    </source>
</evidence>
<dbReference type="InterPro" id="IPR030458">
    <property type="entry name" value="Glyco_hydro_31_AS"/>
</dbReference>
<comment type="catalytic activity">
    <reaction evidence="1">
        <text>Hydrolysis of terminal, non-reducing (1-&gt;4)-linked alpha-D-glucose residues with release of alpha-D-glucose.</text>
        <dbReference type="EC" id="3.2.1.20"/>
    </reaction>
</comment>
<dbReference type="SUPFAM" id="SSF51445">
    <property type="entry name" value="(Trans)glycosidases"/>
    <property type="match status" value="1"/>
</dbReference>
<evidence type="ECO:0000256" key="4">
    <source>
        <dbReference type="ARBA" id="ARBA00022801"/>
    </source>
</evidence>
<dbReference type="PROSITE" id="PS00129">
    <property type="entry name" value="GLYCOSYL_HYDROL_F31_1"/>
    <property type="match status" value="1"/>
</dbReference>
<comment type="similarity">
    <text evidence="2 7">Belongs to the glycosyl hydrolase 31 family.</text>
</comment>
<keyword evidence="11" id="KW-1185">Reference proteome</keyword>
<dbReference type="Gene3D" id="2.60.40.1180">
    <property type="entry name" value="Golgi alpha-mannosidase II"/>
    <property type="match status" value="2"/>
</dbReference>
<dbReference type="SUPFAM" id="SSF51011">
    <property type="entry name" value="Glycosyl hydrolase domain"/>
    <property type="match status" value="1"/>
</dbReference>
<feature type="domain" description="Glycosyl hydrolase family 31 C-terminal" evidence="9">
    <location>
        <begin position="411"/>
        <end position="503"/>
    </location>
</feature>
<dbReference type="CDD" id="cd06602">
    <property type="entry name" value="GH31_MGAM_SI_GAA"/>
    <property type="match status" value="1"/>
</dbReference>
<comment type="caution">
    <text evidence="10">The sequence shown here is derived from an EMBL/GenBank/DDBJ whole genome shotgun (WGS) entry which is preliminary data.</text>
</comment>
<dbReference type="Pfam" id="PF01055">
    <property type="entry name" value="Glyco_hydro_31_2nd"/>
    <property type="match status" value="2"/>
</dbReference>
<dbReference type="InterPro" id="IPR017853">
    <property type="entry name" value="GH"/>
</dbReference>
<evidence type="ECO:0000256" key="7">
    <source>
        <dbReference type="RuleBase" id="RU361185"/>
    </source>
</evidence>
<keyword evidence="4 7" id="KW-0378">Hydrolase</keyword>
<dbReference type="InterPro" id="IPR013780">
    <property type="entry name" value="Glyco_hydro_b"/>
</dbReference>
<protein>
    <recommendedName>
        <fullName evidence="3">alpha-glucosidase</fullName>
        <ecNumber evidence="3">3.2.1.20</ecNumber>
    </recommendedName>
</protein>
<dbReference type="PANTHER" id="PTHR22762">
    <property type="entry name" value="ALPHA-GLUCOSIDASE"/>
    <property type="match status" value="1"/>
</dbReference>
<gene>
    <name evidence="10" type="ORF">LTR91_024283</name>
</gene>
<evidence type="ECO:0000256" key="1">
    <source>
        <dbReference type="ARBA" id="ARBA00001657"/>
    </source>
</evidence>
<evidence type="ECO:0000313" key="11">
    <source>
        <dbReference type="Proteomes" id="UP001175353"/>
    </source>
</evidence>
<evidence type="ECO:0000313" key="10">
    <source>
        <dbReference type="EMBL" id="KAK0952660.1"/>
    </source>
</evidence>
<name>A0AAN6H1B6_9PEZI</name>
<keyword evidence="5" id="KW-0325">Glycoprotein</keyword>
<evidence type="ECO:0000259" key="8">
    <source>
        <dbReference type="Pfam" id="PF01055"/>
    </source>
</evidence>
<dbReference type="GO" id="GO:0004558">
    <property type="term" value="F:alpha-1,4-glucosidase activity"/>
    <property type="evidence" value="ECO:0007669"/>
    <property type="project" value="UniProtKB-EC"/>
</dbReference>
<dbReference type="GO" id="GO:0005975">
    <property type="term" value="P:carbohydrate metabolic process"/>
    <property type="evidence" value="ECO:0007669"/>
    <property type="project" value="InterPro"/>
</dbReference>
<evidence type="ECO:0000256" key="5">
    <source>
        <dbReference type="ARBA" id="ARBA00023180"/>
    </source>
</evidence>
<dbReference type="InterPro" id="IPR000322">
    <property type="entry name" value="Glyco_hydro_31_TIM"/>
</dbReference>
<keyword evidence="6 7" id="KW-0326">Glycosidase</keyword>
<dbReference type="InterPro" id="IPR048395">
    <property type="entry name" value="Glyco_hydro_31_C"/>
</dbReference>
<proteinExistence type="inferred from homology"/>
<feature type="domain" description="Glycoside hydrolase family 31 TIM barrel" evidence="8">
    <location>
        <begin position="1"/>
        <end position="334"/>
    </location>
</feature>
<reference evidence="10" key="1">
    <citation type="submission" date="2023-06" db="EMBL/GenBank/DDBJ databases">
        <title>Black Yeasts Isolated from many extreme environments.</title>
        <authorList>
            <person name="Coleine C."/>
            <person name="Stajich J.E."/>
            <person name="Selbmann L."/>
        </authorList>
    </citation>
    <scope>NUCLEOTIDE SEQUENCE</scope>
    <source>
        <strain evidence="10">CCFEE 5200</strain>
    </source>
</reference>
<dbReference type="Proteomes" id="UP001175353">
    <property type="component" value="Unassembled WGS sequence"/>
</dbReference>